<dbReference type="OrthoDB" id="2449131at2"/>
<dbReference type="EMBL" id="WJNH01000005">
    <property type="protein sequence ID" value="MRG86411.1"/>
    <property type="molecule type" value="Genomic_DNA"/>
</dbReference>
<accession>A0A6G1X5Y3</accession>
<evidence type="ECO:0008006" key="3">
    <source>
        <dbReference type="Google" id="ProtNLM"/>
    </source>
</evidence>
<keyword evidence="2" id="KW-1185">Reference proteome</keyword>
<dbReference type="Proteomes" id="UP000480185">
    <property type="component" value="Unassembled WGS sequence"/>
</dbReference>
<dbReference type="PROSITE" id="PS51257">
    <property type="entry name" value="PROKAR_LIPOPROTEIN"/>
    <property type="match status" value="1"/>
</dbReference>
<sequence>MKRLWLMIISVVGIAMLSGCLYPQEELKKNQVPDDLQLEVVQQAVTDFQKQNNGRLPIKTRDSDTPTFIKYPIDFKKLKQNGFLASTPGNAYEEGGYFQYVILDPENEANVKLVDLRFAEKLRELNFQIEIYRNENLYPPFGEKITNEVYKVNAEKLGLEHPPVVKSPYSGSNLPVVMDSNGKLFIDYRIDLFKALQEHKHNYKPGDDIRMILAEHYPIVPAYSLPYTIEKGEPVFQTNKEN</sequence>
<evidence type="ECO:0000313" key="2">
    <source>
        <dbReference type="Proteomes" id="UP000480185"/>
    </source>
</evidence>
<protein>
    <recommendedName>
        <fullName evidence="3">DUF3939 domain-containing protein</fullName>
    </recommendedName>
</protein>
<proteinExistence type="predicted"/>
<dbReference type="AlphaFoldDB" id="A0A6G1X5Y3"/>
<organism evidence="1 2">
    <name type="scientific">Salinibacillus xinjiangensis</name>
    <dbReference type="NCBI Taxonomy" id="1229268"/>
    <lineage>
        <taxon>Bacteria</taxon>
        <taxon>Bacillati</taxon>
        <taxon>Bacillota</taxon>
        <taxon>Bacilli</taxon>
        <taxon>Bacillales</taxon>
        <taxon>Bacillaceae</taxon>
        <taxon>Salinibacillus</taxon>
    </lineage>
</organism>
<name>A0A6G1X5Y3_9BACI</name>
<comment type="caution">
    <text evidence="1">The sequence shown here is derived from an EMBL/GenBank/DDBJ whole genome shotgun (WGS) entry which is preliminary data.</text>
</comment>
<gene>
    <name evidence="1" type="ORF">GH754_08720</name>
</gene>
<reference evidence="1 2" key="1">
    <citation type="submission" date="2019-11" db="EMBL/GenBank/DDBJ databases">
        <authorList>
            <person name="Li J."/>
        </authorList>
    </citation>
    <scope>NUCLEOTIDE SEQUENCE [LARGE SCALE GENOMIC DNA]</scope>
    <source>
        <strain evidence="1 2">J4</strain>
    </source>
</reference>
<evidence type="ECO:0000313" key="1">
    <source>
        <dbReference type="EMBL" id="MRG86411.1"/>
    </source>
</evidence>
<dbReference type="RefSeq" id="WP_153728333.1">
    <property type="nucleotide sequence ID" value="NZ_WJNH01000005.1"/>
</dbReference>